<dbReference type="GO" id="GO:0008716">
    <property type="term" value="F:D-alanine-D-alanine ligase activity"/>
    <property type="evidence" value="ECO:0007669"/>
    <property type="project" value="UniProtKB-EC"/>
</dbReference>
<dbReference type="Pfam" id="PF07478">
    <property type="entry name" value="Dala_Dala_lig_C"/>
    <property type="match status" value="1"/>
</dbReference>
<keyword evidence="5" id="KW-0547">Nucleotide-binding</keyword>
<accession>A0A484H671</accession>
<evidence type="ECO:0000256" key="3">
    <source>
        <dbReference type="ARBA" id="ARBA00022490"/>
    </source>
</evidence>
<comment type="subcellular location">
    <subcellularLocation>
        <location evidence="1">Cytoplasm</location>
    </subcellularLocation>
</comment>
<dbReference type="NCBIfam" id="TIGR01205">
    <property type="entry name" value="D_ala_D_alaTIGR"/>
    <property type="match status" value="1"/>
</dbReference>
<dbReference type="GO" id="GO:0008360">
    <property type="term" value="P:regulation of cell shape"/>
    <property type="evidence" value="ECO:0007669"/>
    <property type="project" value="UniProtKB-KW"/>
</dbReference>
<dbReference type="GO" id="GO:0046872">
    <property type="term" value="F:metal ion binding"/>
    <property type="evidence" value="ECO:0007669"/>
    <property type="project" value="InterPro"/>
</dbReference>
<keyword evidence="4 11" id="KW-0436">Ligase</keyword>
<keyword evidence="7" id="KW-0133">Cell shape</keyword>
<evidence type="ECO:0000256" key="4">
    <source>
        <dbReference type="ARBA" id="ARBA00022598"/>
    </source>
</evidence>
<evidence type="ECO:0000256" key="7">
    <source>
        <dbReference type="ARBA" id="ARBA00022960"/>
    </source>
</evidence>
<keyword evidence="6" id="KW-0067">ATP-binding</keyword>
<gene>
    <name evidence="11" type="ORF">RIEGSTA812A_PEG_344</name>
</gene>
<dbReference type="InterPro" id="IPR011127">
    <property type="entry name" value="Dala_Dala_lig_N"/>
</dbReference>
<protein>
    <submittedName>
        <fullName evidence="11">D-alanine--D-alanine ligase</fullName>
        <ecNumber evidence="11">6.3.2.4</ecNumber>
    </submittedName>
</protein>
<evidence type="ECO:0000256" key="6">
    <source>
        <dbReference type="ARBA" id="ARBA00022840"/>
    </source>
</evidence>
<comment type="similarity">
    <text evidence="2">Belongs to the D-alanine--D-alanine ligase family.</text>
</comment>
<dbReference type="PROSITE" id="PS00843">
    <property type="entry name" value="DALA_DALA_LIGASE_1"/>
    <property type="match status" value="1"/>
</dbReference>
<dbReference type="EMBL" id="LR026963">
    <property type="protein sequence ID" value="VBB68871.1"/>
    <property type="molecule type" value="Genomic_DNA"/>
</dbReference>
<keyword evidence="3" id="KW-0963">Cytoplasm</keyword>
<feature type="domain" description="ATP-grasp" evidence="10">
    <location>
        <begin position="102"/>
        <end position="294"/>
    </location>
</feature>
<dbReference type="Gene3D" id="3.30.1490.20">
    <property type="entry name" value="ATP-grasp fold, A domain"/>
    <property type="match status" value="1"/>
</dbReference>
<evidence type="ECO:0000256" key="1">
    <source>
        <dbReference type="ARBA" id="ARBA00004496"/>
    </source>
</evidence>
<evidence type="ECO:0000256" key="8">
    <source>
        <dbReference type="ARBA" id="ARBA00022984"/>
    </source>
</evidence>
<dbReference type="SUPFAM" id="SSF56059">
    <property type="entry name" value="Glutathione synthetase ATP-binding domain-like"/>
    <property type="match status" value="1"/>
</dbReference>
<dbReference type="Pfam" id="PF01820">
    <property type="entry name" value="Dala_Dala_lig_N"/>
    <property type="match status" value="1"/>
</dbReference>
<evidence type="ECO:0000256" key="9">
    <source>
        <dbReference type="ARBA" id="ARBA00023316"/>
    </source>
</evidence>
<dbReference type="InterPro" id="IPR000291">
    <property type="entry name" value="D-Ala_lig_Van_CS"/>
</dbReference>
<dbReference type="AlphaFoldDB" id="A0A484H671"/>
<dbReference type="InterPro" id="IPR005905">
    <property type="entry name" value="D_ala_D_ala"/>
</dbReference>
<evidence type="ECO:0000259" key="10">
    <source>
        <dbReference type="PROSITE" id="PS50975"/>
    </source>
</evidence>
<reference evidence="11" key="1">
    <citation type="submission" date="2018-10" db="EMBL/GenBank/DDBJ databases">
        <authorList>
            <person name="Gruber-Vodicka H."/>
            <person name="Jaeckle O."/>
        </authorList>
    </citation>
    <scope>NUCLEOTIDE SEQUENCE</scope>
</reference>
<dbReference type="PROSITE" id="PS00844">
    <property type="entry name" value="DALA_DALA_LIGASE_2"/>
    <property type="match status" value="1"/>
</dbReference>
<keyword evidence="8" id="KW-0573">Peptidoglycan synthesis</keyword>
<proteinExistence type="inferred from homology"/>
<dbReference type="InterPro" id="IPR016185">
    <property type="entry name" value="PreATP-grasp_dom_sf"/>
</dbReference>
<dbReference type="GO" id="GO:0071555">
    <property type="term" value="P:cell wall organization"/>
    <property type="evidence" value="ECO:0007669"/>
    <property type="project" value="UniProtKB-KW"/>
</dbReference>
<dbReference type="Gene3D" id="3.30.470.20">
    <property type="entry name" value="ATP-grasp fold, B domain"/>
    <property type="match status" value="1"/>
</dbReference>
<dbReference type="NCBIfam" id="NF002378">
    <property type="entry name" value="PRK01372.1"/>
    <property type="match status" value="1"/>
</dbReference>
<evidence type="ECO:0000256" key="5">
    <source>
        <dbReference type="ARBA" id="ARBA00022741"/>
    </source>
</evidence>
<dbReference type="InterPro" id="IPR013815">
    <property type="entry name" value="ATP_grasp_subdomain_1"/>
</dbReference>
<name>A0A484H671_9ZZZZ</name>
<evidence type="ECO:0000256" key="2">
    <source>
        <dbReference type="ARBA" id="ARBA00010871"/>
    </source>
</evidence>
<dbReference type="Gene3D" id="3.40.50.20">
    <property type="match status" value="1"/>
</dbReference>
<dbReference type="GO" id="GO:0009252">
    <property type="term" value="P:peptidoglycan biosynthetic process"/>
    <property type="evidence" value="ECO:0007669"/>
    <property type="project" value="UniProtKB-KW"/>
</dbReference>
<dbReference type="GO" id="GO:0005737">
    <property type="term" value="C:cytoplasm"/>
    <property type="evidence" value="ECO:0007669"/>
    <property type="project" value="UniProtKB-SubCell"/>
</dbReference>
<dbReference type="EC" id="6.3.2.4" evidence="11"/>
<sequence length="300" mass="32675">MMRRVLVLMGGWSAEREVSLVGGGAVTTALQSLGYEVSAVDLRDVAALLTCFRQWPDVVFNTLHGRFGEDGCVQGVLNILGIPYTHSGVMASALAMNKVMARRLFAQAGIPVAMGAVVCRSELLSADPLPRPYVVKPLNQGSSLEVRIIRSEDGQLPFADMEWLYREPVLVESFIPGRELTISIMGEQPLAVTEIVTDHVFYDYDAKYTASGSRHILPAPLSTAVTNEALRLALLAHRTLGCRGVSRADFRFDGERLVILEVNTQPGMTPTSLVPEQAAHIGMSFTDLVQWMVENAACDA</sequence>
<dbReference type="PROSITE" id="PS50975">
    <property type="entry name" value="ATP_GRASP"/>
    <property type="match status" value="1"/>
</dbReference>
<dbReference type="GO" id="GO:0005524">
    <property type="term" value="F:ATP binding"/>
    <property type="evidence" value="ECO:0007669"/>
    <property type="project" value="UniProtKB-KW"/>
</dbReference>
<dbReference type="InterPro" id="IPR011761">
    <property type="entry name" value="ATP-grasp"/>
</dbReference>
<evidence type="ECO:0000313" key="11">
    <source>
        <dbReference type="EMBL" id="VBB68871.1"/>
    </source>
</evidence>
<dbReference type="HAMAP" id="MF_00047">
    <property type="entry name" value="Dala_Dala_lig"/>
    <property type="match status" value="1"/>
</dbReference>
<dbReference type="PANTHER" id="PTHR23132:SF23">
    <property type="entry name" value="D-ALANINE--D-ALANINE LIGASE B"/>
    <property type="match status" value="1"/>
</dbReference>
<dbReference type="InterPro" id="IPR011095">
    <property type="entry name" value="Dala_Dala_lig_C"/>
</dbReference>
<dbReference type="PANTHER" id="PTHR23132">
    <property type="entry name" value="D-ALANINE--D-ALANINE LIGASE"/>
    <property type="match status" value="1"/>
</dbReference>
<dbReference type="SUPFAM" id="SSF52440">
    <property type="entry name" value="PreATP-grasp domain"/>
    <property type="match status" value="1"/>
</dbReference>
<dbReference type="PIRSF" id="PIRSF039102">
    <property type="entry name" value="Ddl/VanB"/>
    <property type="match status" value="1"/>
</dbReference>
<keyword evidence="9" id="KW-0961">Cell wall biogenesis/degradation</keyword>
<organism evidence="11">
    <name type="scientific">invertebrate metagenome</name>
    <dbReference type="NCBI Taxonomy" id="1711999"/>
    <lineage>
        <taxon>unclassified sequences</taxon>
        <taxon>metagenomes</taxon>
        <taxon>organismal metagenomes</taxon>
    </lineage>
</organism>